<name>A0ABY6KI96_9ARAC</name>
<dbReference type="InterPro" id="IPR050863">
    <property type="entry name" value="CenT-Element_Derived"/>
</dbReference>
<gene>
    <name evidence="3" type="ORF">LAZ67_5003208</name>
</gene>
<dbReference type="EMBL" id="CP092867">
    <property type="protein sequence ID" value="UYV68152.1"/>
    <property type="molecule type" value="Genomic_DNA"/>
</dbReference>
<proteinExistence type="predicted"/>
<dbReference type="PANTHER" id="PTHR19303:SF26">
    <property type="entry name" value="TIGGER TRANSPOSABLE ELEMENT-DERIVED PROTEIN 1"/>
    <property type="match status" value="1"/>
</dbReference>
<accession>A0ABY6KI96</accession>
<evidence type="ECO:0000313" key="3">
    <source>
        <dbReference type="EMBL" id="UYV68152.1"/>
    </source>
</evidence>
<feature type="compositionally biased region" description="Pro residues" evidence="1">
    <location>
        <begin position="544"/>
        <end position="553"/>
    </location>
</feature>
<keyword evidence="4" id="KW-1185">Reference proteome</keyword>
<feature type="region of interest" description="Disordered" evidence="1">
    <location>
        <begin position="538"/>
        <end position="571"/>
    </location>
</feature>
<dbReference type="PANTHER" id="PTHR19303">
    <property type="entry name" value="TRANSPOSON"/>
    <property type="match status" value="1"/>
</dbReference>
<dbReference type="Gene3D" id="1.10.10.60">
    <property type="entry name" value="Homeodomain-like"/>
    <property type="match status" value="1"/>
</dbReference>
<feature type="region of interest" description="Disordered" evidence="1">
    <location>
        <begin position="442"/>
        <end position="517"/>
    </location>
</feature>
<protein>
    <submittedName>
        <fullName evidence="3">TIGD1</fullName>
    </submittedName>
</protein>
<feature type="region of interest" description="Disordered" evidence="1">
    <location>
        <begin position="1"/>
        <end position="57"/>
    </location>
</feature>
<evidence type="ECO:0000313" key="4">
    <source>
        <dbReference type="Proteomes" id="UP001235939"/>
    </source>
</evidence>
<evidence type="ECO:0000256" key="1">
    <source>
        <dbReference type="SAM" id="MobiDB-lite"/>
    </source>
</evidence>
<sequence length="1463" mass="162944">MEEEEKNKDSYTVMRNKKRRRDSGTPNTTTAQTNSAGTSGNTSAAPRMPGSWSPRVQEVKATRAQIAEARARQATPTHEQSVYIEHCPDFSPHQYLQAVNKVVGGAKHIIQLTRMNGHVLVGLITKAPAERLIDAGLEIEGTILRTFPFRIRTNCPMLARQTTGPRQALPSSPTNAKSPAASQQPRQPAPPSPSVEVQIKAPAVPHSTAPQPAQPAIVAPPPPLPAPRTLELETAPITIEMMDVENREKENTGSSTSSQRSVISHELDNFLEKASSSLYAETDQLGLQREEVLRALASESGLDNLMPRLKAAQKAALTRLTDVILEKRPGSSSTIAVVTPPAAISDSGLACVFGPGVAVLRQRVLWPGHVALAVIDVHGEEMTFINVYLTHDSHERLEQLELMAAAAIQKGAWAFTVLLDLATLVDVATQFDAAHLPTRVASHGDVSRRVAPAKRLGEMDGHQDRAARRGQISLKGARVHLPQSPQTPPASPGARRTPSPRGPPPGTSPGHRRRRGGYCWGLAVGRRLRRPPVRLRLPGSRLPAIPPGVPAPPTGHRGLDTSALRRGGRDDTGWRVQNRRYQSPEWRETGLRCERGALQHRAGPLLRRLESILGVGNVIAYADDIVLLVHRDEQFARVAAVFEDFHRASGITVNYGKSAGLWCGAMRERGDSPLGASWSSSSVKVLGIRIASRSSVAQREQHLLALLESACRKWTPFMRGLSLVKRARAANSLALSTIQHHLHAYLPEAATISRLQARVTSFIWRLDHTAWLPGGILARPMVTEGIGLIDIRTQLHLACLKGVQVALRVVKYGFFWLATSDSWLRPPPDGTRIQPLRLRRLRMWESVTKTLSLNHQVVRTNQLKDLPIIGGCRFLRPLNLLAPARWITTRSARRALERPRFSALPITRLLVKWEPIVDVPIKVNWSSIRSGAFTGHNRDIAHRLALHALPHPDHPAFAGPSCPTCGSSDGSLGHRYWGCHKIRPHVREAFNIVGSPLISRHGSSRITKWPSFPEIYRHFVQRLTPGFHRRVKAKTSLQDDDVPIDDTTTKPLFTPQEKGCKGIRNKLPTLRWNPWQKHVRSIWQYNEYGHNIIHQKYRNGKNGASVNALDRRSNTKKEYPTGAITNKTLRIYEKIVEQVPSSSSTEKKPNILASHGWFERFKIRHSLHSLKLKGELASGDVDAAQEYLSNFAEIINDNSYTSDQVFNADESGLFWKKMPERTYVSKFYKSASGHKAAKDRITILFCSNASGDYIMKPLVINKSKMPRAFKGVNINNLPVYWRANKEAWVTAAMFTEWFHECFIPDDKKYLSSKGLPFKVLLLIDNAPGHPRDLEYENVEIVQMAHSLGGEGFDDFTDGDIAALMTDKELSEDDLVNLVCESESEKSDEEELVPVTFTAKVIREVLALGRKLGNHFMQNDTNVERALRFQRDINRCLAQYEEVYKDLTKNSKQLLITDFITIFS</sequence>
<feature type="domain" description="DDE-1" evidence="2">
    <location>
        <begin position="1238"/>
        <end position="1340"/>
    </location>
</feature>
<feature type="region of interest" description="Disordered" evidence="1">
    <location>
        <begin position="162"/>
        <end position="228"/>
    </location>
</feature>
<dbReference type="Proteomes" id="UP001235939">
    <property type="component" value="Chromosome 05"/>
</dbReference>
<feature type="compositionally biased region" description="Basic and acidic residues" evidence="1">
    <location>
        <begin position="455"/>
        <end position="467"/>
    </location>
</feature>
<organism evidence="3 4">
    <name type="scientific">Cordylochernes scorpioides</name>
    <dbReference type="NCBI Taxonomy" id="51811"/>
    <lineage>
        <taxon>Eukaryota</taxon>
        <taxon>Metazoa</taxon>
        <taxon>Ecdysozoa</taxon>
        <taxon>Arthropoda</taxon>
        <taxon>Chelicerata</taxon>
        <taxon>Arachnida</taxon>
        <taxon>Pseudoscorpiones</taxon>
        <taxon>Cheliferoidea</taxon>
        <taxon>Chernetidae</taxon>
        <taxon>Cordylochernes</taxon>
    </lineage>
</organism>
<feature type="compositionally biased region" description="Polar residues" evidence="1">
    <location>
        <begin position="162"/>
        <end position="177"/>
    </location>
</feature>
<evidence type="ECO:0000259" key="2">
    <source>
        <dbReference type="Pfam" id="PF03184"/>
    </source>
</evidence>
<dbReference type="InterPro" id="IPR004875">
    <property type="entry name" value="DDE_SF_endonuclease_dom"/>
</dbReference>
<dbReference type="Pfam" id="PF03184">
    <property type="entry name" value="DDE_1"/>
    <property type="match status" value="1"/>
</dbReference>
<reference evidence="3 4" key="1">
    <citation type="submission" date="2022-01" db="EMBL/GenBank/DDBJ databases">
        <title>A chromosomal length assembly of Cordylochernes scorpioides.</title>
        <authorList>
            <person name="Zeh D."/>
            <person name="Zeh J."/>
        </authorList>
    </citation>
    <scope>NUCLEOTIDE SEQUENCE [LARGE SCALE GENOMIC DNA]</scope>
    <source>
        <strain evidence="3">IN4F17</strain>
        <tissue evidence="3">Whole Body</tissue>
    </source>
</reference>
<feature type="compositionally biased region" description="Polar residues" evidence="1">
    <location>
        <begin position="24"/>
        <end position="44"/>
    </location>
</feature>